<organism evidence="2 3">
    <name type="scientific">Skeletonema marinoi</name>
    <dbReference type="NCBI Taxonomy" id="267567"/>
    <lineage>
        <taxon>Eukaryota</taxon>
        <taxon>Sar</taxon>
        <taxon>Stramenopiles</taxon>
        <taxon>Ochrophyta</taxon>
        <taxon>Bacillariophyta</taxon>
        <taxon>Coscinodiscophyceae</taxon>
        <taxon>Thalassiosirophycidae</taxon>
        <taxon>Thalassiosirales</taxon>
        <taxon>Skeletonemataceae</taxon>
        <taxon>Skeletonema</taxon>
        <taxon>Skeletonema marinoi-dohrnii complex</taxon>
    </lineage>
</organism>
<evidence type="ECO:0000313" key="3">
    <source>
        <dbReference type="Proteomes" id="UP001224775"/>
    </source>
</evidence>
<dbReference type="EMBL" id="JATAAI010000005">
    <property type="protein sequence ID" value="KAK1745627.1"/>
    <property type="molecule type" value="Genomic_DNA"/>
</dbReference>
<dbReference type="Proteomes" id="UP001224775">
    <property type="component" value="Unassembled WGS sequence"/>
</dbReference>
<dbReference type="PANTHER" id="PTHR30327:SF1">
    <property type="entry name" value="UPF0301 PROTEIN YQGE"/>
    <property type="match status" value="1"/>
</dbReference>
<name>A0AAD8YHY6_9STRA</name>
<accession>A0AAD8YHY6</accession>
<keyword evidence="3" id="KW-1185">Reference proteome</keyword>
<proteinExistence type="predicted"/>
<reference evidence="2" key="1">
    <citation type="submission" date="2023-06" db="EMBL/GenBank/DDBJ databases">
        <title>Survivors Of The Sea: Transcriptome response of Skeletonema marinoi to long-term dormancy.</title>
        <authorList>
            <person name="Pinder M.I.M."/>
            <person name="Kourtchenko O."/>
            <person name="Robertson E.K."/>
            <person name="Larsson T."/>
            <person name="Maumus F."/>
            <person name="Osuna-Cruz C.M."/>
            <person name="Vancaester E."/>
            <person name="Stenow R."/>
            <person name="Vandepoele K."/>
            <person name="Ploug H."/>
            <person name="Bruchert V."/>
            <person name="Godhe A."/>
            <person name="Topel M."/>
        </authorList>
    </citation>
    <scope>NUCLEOTIDE SEQUENCE</scope>
    <source>
        <strain evidence="2">R05AC</strain>
    </source>
</reference>
<dbReference type="SUPFAM" id="SSF143456">
    <property type="entry name" value="VC0467-like"/>
    <property type="match status" value="2"/>
</dbReference>
<sequence length="641" mass="71933">MQRMFFISRVLMIVSLWMNAIAVQAWSPNYVPRLSRYNEAIALITSMQLSKVPLDGDNVEDDWRDFRAQLVRSENRDTSTNPKDSEQDEEHWAYETGDFVERGSIVVSVPSSCSFLDDVDSLNSICYRKSIVLVLDASANFIQGIVLNRPTNIGIKEGTDGMMQFVQPGHGEIVENELGLQGETHNSPHRWKIWFGGEVHGVYSDSPQVMCIHSVMTDMAKSISDEVIPGIYLTSFVGAQKIVQSGDANPSDFWIFCGICGWETDTFYREMHEEGLWHIISADSGTIIEELNMLRCEEEVAENCDIDADPMNAGLHTWEMLMEKIGRSDEAHDSSDEFGDLMLHEWATGALSFAFADVRRGVMTETITHVGLDDDGSFMDLASYDPAYDMTIQNESREPTMVGTMIRGSSAQRSPYLLYDQGFHKSLILILRDGDDHAEGVILNHVTTSTVSFNLENEKSVELNLRYGGPTLTYEDEDGDYVVPTFYLHSNEALRDNGIGVPIDNSGIYKMTKKEVIKSLTRGVSEDIFVIQGFSVWNKRGDHSGVVGEIENEYFEIVPRSQIKPVWNALSEQKVLSLDSLDYNMMKGRQAWAVAKEGGAGLTNDDDEEEVMRVFGSDIDVASLADEAARRWVNVNLLIEE</sequence>
<feature type="signal peptide" evidence="1">
    <location>
        <begin position="1"/>
        <end position="25"/>
    </location>
</feature>
<evidence type="ECO:0000313" key="2">
    <source>
        <dbReference type="EMBL" id="KAK1745627.1"/>
    </source>
</evidence>
<gene>
    <name evidence="2" type="ORF">QTG54_003551</name>
</gene>
<feature type="chain" id="PRO_5041963762" evidence="1">
    <location>
        <begin position="26"/>
        <end position="641"/>
    </location>
</feature>
<dbReference type="AlphaFoldDB" id="A0AAD8YHY6"/>
<keyword evidence="1" id="KW-0732">Signal</keyword>
<evidence type="ECO:0000256" key="1">
    <source>
        <dbReference type="SAM" id="SignalP"/>
    </source>
</evidence>
<dbReference type="Pfam" id="PF02622">
    <property type="entry name" value="DUF179"/>
    <property type="match status" value="1"/>
</dbReference>
<dbReference type="GO" id="GO:0005829">
    <property type="term" value="C:cytosol"/>
    <property type="evidence" value="ECO:0007669"/>
    <property type="project" value="TreeGrafter"/>
</dbReference>
<comment type="caution">
    <text evidence="2">The sequence shown here is derived from an EMBL/GenBank/DDBJ whole genome shotgun (WGS) entry which is preliminary data.</text>
</comment>
<dbReference type="Gene3D" id="3.40.1740.10">
    <property type="entry name" value="VC0467-like"/>
    <property type="match status" value="2"/>
</dbReference>
<protein>
    <submittedName>
        <fullName evidence="2">YqgE/AlgH family protein</fullName>
    </submittedName>
</protein>
<dbReference type="PANTHER" id="PTHR30327">
    <property type="entry name" value="UNCHARACTERIZED PROTEIN YQGE"/>
    <property type="match status" value="1"/>
</dbReference>
<dbReference type="InterPro" id="IPR003774">
    <property type="entry name" value="AlgH-like"/>
</dbReference>